<dbReference type="EMBL" id="JASCTH010000045">
    <property type="protein sequence ID" value="MDI6105441.1"/>
    <property type="molecule type" value="Genomic_DNA"/>
</dbReference>
<dbReference type="Proteomes" id="UP001241758">
    <property type="component" value="Unassembled WGS sequence"/>
</dbReference>
<dbReference type="Gene3D" id="3.40.50.2300">
    <property type="match status" value="1"/>
</dbReference>
<dbReference type="PROSITE" id="PS50110">
    <property type="entry name" value="RESPONSE_REGULATORY"/>
    <property type="match status" value="1"/>
</dbReference>
<accession>A0ABT6X0R2</accession>
<name>A0ABT6X0R2_9ACTN</name>
<organism evidence="5 6">
    <name type="scientific">Actinoplanes sandaracinus</name>
    <dbReference type="NCBI Taxonomy" id="3045177"/>
    <lineage>
        <taxon>Bacteria</taxon>
        <taxon>Bacillati</taxon>
        <taxon>Actinomycetota</taxon>
        <taxon>Actinomycetes</taxon>
        <taxon>Micromonosporales</taxon>
        <taxon>Micromonosporaceae</taxon>
        <taxon>Actinoplanes</taxon>
    </lineage>
</organism>
<keyword evidence="6" id="KW-1185">Reference proteome</keyword>
<keyword evidence="2" id="KW-0175">Coiled coil</keyword>
<reference evidence="5 6" key="1">
    <citation type="submission" date="2023-05" db="EMBL/GenBank/DDBJ databases">
        <title>Actinoplanes sp. NEAU-A12 genome sequencing.</title>
        <authorList>
            <person name="Wang Z.-S."/>
        </authorList>
    </citation>
    <scope>NUCLEOTIDE SEQUENCE [LARGE SCALE GENOMIC DNA]</scope>
    <source>
        <strain evidence="5 6">NEAU-A12</strain>
    </source>
</reference>
<keyword evidence="3" id="KW-0472">Membrane</keyword>
<dbReference type="SUPFAM" id="SSF52172">
    <property type="entry name" value="CheY-like"/>
    <property type="match status" value="1"/>
</dbReference>
<proteinExistence type="predicted"/>
<evidence type="ECO:0000256" key="3">
    <source>
        <dbReference type="SAM" id="Phobius"/>
    </source>
</evidence>
<sequence length="218" mass="23760">MAEILTAIASLLWPVVVAALLVALFPVIKRFLSQSDSIDIEVAGAKISVQRASEELRQLISDLQDRVNELEATQSGTSIEAPEIPAIPGSPTPRNVVLWVDDRREANVYERARLGDAGRRIVQAESTESALQRIRSDGPFDVIVSDMSRVEEGGRLNVHAGLDLLREIRDAGDDTPVVFYSSPHGLGSVRAELDRSVNVAYTTSPSELMRLLQVSSDS</sequence>
<keyword evidence="1" id="KW-0597">Phosphoprotein</keyword>
<evidence type="ECO:0000313" key="5">
    <source>
        <dbReference type="EMBL" id="MDI6105441.1"/>
    </source>
</evidence>
<dbReference type="InterPro" id="IPR001789">
    <property type="entry name" value="Sig_transdc_resp-reg_receiver"/>
</dbReference>
<dbReference type="InterPro" id="IPR011006">
    <property type="entry name" value="CheY-like_superfamily"/>
</dbReference>
<protein>
    <recommendedName>
        <fullName evidence="4">Response regulatory domain-containing protein</fullName>
    </recommendedName>
</protein>
<gene>
    <name evidence="5" type="ORF">QLQ12_43350</name>
</gene>
<evidence type="ECO:0000259" key="4">
    <source>
        <dbReference type="PROSITE" id="PS50110"/>
    </source>
</evidence>
<keyword evidence="3" id="KW-1133">Transmembrane helix</keyword>
<dbReference type="RefSeq" id="WP_282766906.1">
    <property type="nucleotide sequence ID" value="NZ_JASCTH010000045.1"/>
</dbReference>
<feature type="domain" description="Response regulatory" evidence="4">
    <location>
        <begin position="96"/>
        <end position="218"/>
    </location>
</feature>
<comment type="caution">
    <text evidence="5">The sequence shown here is derived from an EMBL/GenBank/DDBJ whole genome shotgun (WGS) entry which is preliminary data.</text>
</comment>
<feature type="modified residue" description="4-aspartylphosphate" evidence="1">
    <location>
        <position position="146"/>
    </location>
</feature>
<feature type="coiled-coil region" evidence="2">
    <location>
        <begin position="46"/>
        <end position="73"/>
    </location>
</feature>
<feature type="transmembrane region" description="Helical" evidence="3">
    <location>
        <begin position="6"/>
        <end position="28"/>
    </location>
</feature>
<evidence type="ECO:0000256" key="2">
    <source>
        <dbReference type="SAM" id="Coils"/>
    </source>
</evidence>
<evidence type="ECO:0000313" key="6">
    <source>
        <dbReference type="Proteomes" id="UP001241758"/>
    </source>
</evidence>
<keyword evidence="3" id="KW-0812">Transmembrane</keyword>
<evidence type="ECO:0000256" key="1">
    <source>
        <dbReference type="PROSITE-ProRule" id="PRU00169"/>
    </source>
</evidence>